<organism evidence="2">
    <name type="scientific">mine drainage metagenome</name>
    <dbReference type="NCBI Taxonomy" id="410659"/>
    <lineage>
        <taxon>unclassified sequences</taxon>
        <taxon>metagenomes</taxon>
        <taxon>ecological metagenomes</taxon>
    </lineage>
</organism>
<protein>
    <submittedName>
        <fullName evidence="2">Threonylcarbamoyl-AMP synthase</fullName>
        <ecNumber evidence="2">2.7.7.87</ecNumber>
    </submittedName>
</protein>
<name>A0A1J5RVZ0_9ZZZZ</name>
<dbReference type="AlphaFoldDB" id="A0A1J5RVZ0"/>
<dbReference type="InterPro" id="IPR006070">
    <property type="entry name" value="Sua5-like_dom"/>
</dbReference>
<sequence>MAQFFSIHPEHPQPRLIKQAAEIIRGGGLVALPTDSAYALCGHLGDASLLARIRAIRGVDDRHLFTLMCRDLSEIATYARVDNAQFRLLKSATPGSYTFILEGTKELPRRVLHPKRKTIGLRVPDHALVQALLSELDQPLLTSTLILPGDLAPLSEAEEIRSRLGKLLDLVIDAGPCGAEMTSMINLVGGVPELIRAGRGSLALFGFAE</sequence>
<dbReference type="NCBIfam" id="TIGR00057">
    <property type="entry name" value="L-threonylcarbamoyladenylate synthase"/>
    <property type="match status" value="1"/>
</dbReference>
<gene>
    <name evidence="2" type="primary">ywlC_9</name>
    <name evidence="2" type="ORF">GALL_217800</name>
</gene>
<dbReference type="EC" id="2.7.7.87" evidence="2"/>
<dbReference type="Gene3D" id="3.90.870.10">
    <property type="entry name" value="DHBP synthase"/>
    <property type="match status" value="1"/>
</dbReference>
<dbReference type="SUPFAM" id="SSF55821">
    <property type="entry name" value="YrdC/RibB"/>
    <property type="match status" value="1"/>
</dbReference>
<dbReference type="Pfam" id="PF01300">
    <property type="entry name" value="Sua5_yciO_yrdC"/>
    <property type="match status" value="1"/>
</dbReference>
<reference evidence="2" key="1">
    <citation type="submission" date="2016-10" db="EMBL/GenBank/DDBJ databases">
        <title>Sequence of Gallionella enrichment culture.</title>
        <authorList>
            <person name="Poehlein A."/>
            <person name="Muehling M."/>
            <person name="Daniel R."/>
        </authorList>
    </citation>
    <scope>NUCLEOTIDE SEQUENCE</scope>
</reference>
<evidence type="ECO:0000259" key="1">
    <source>
        <dbReference type="PROSITE" id="PS51163"/>
    </source>
</evidence>
<accession>A0A1J5RVZ0</accession>
<dbReference type="GO" id="GO:0003725">
    <property type="term" value="F:double-stranded RNA binding"/>
    <property type="evidence" value="ECO:0007669"/>
    <property type="project" value="InterPro"/>
</dbReference>
<feature type="domain" description="YrdC-like" evidence="1">
    <location>
        <begin position="14"/>
        <end position="200"/>
    </location>
</feature>
<dbReference type="GO" id="GO:0061710">
    <property type="term" value="F:L-threonylcarbamoyladenylate synthase"/>
    <property type="evidence" value="ECO:0007669"/>
    <property type="project" value="UniProtKB-EC"/>
</dbReference>
<dbReference type="InterPro" id="IPR052532">
    <property type="entry name" value="SUA5_domain"/>
</dbReference>
<dbReference type="PANTHER" id="PTHR42828:SF3">
    <property type="entry name" value="THREONYLCARBAMOYL-AMP SYNTHASE"/>
    <property type="match status" value="1"/>
</dbReference>
<dbReference type="EMBL" id="MLJW01000152">
    <property type="protein sequence ID" value="OIQ96260.1"/>
    <property type="molecule type" value="Genomic_DNA"/>
</dbReference>
<dbReference type="PROSITE" id="PS51163">
    <property type="entry name" value="YRDC"/>
    <property type="match status" value="1"/>
</dbReference>
<comment type="caution">
    <text evidence="2">The sequence shown here is derived from an EMBL/GenBank/DDBJ whole genome shotgun (WGS) entry which is preliminary data.</text>
</comment>
<dbReference type="InterPro" id="IPR017945">
    <property type="entry name" value="DHBP_synth_RibB-like_a/b_dom"/>
</dbReference>
<keyword evidence="2" id="KW-0548">Nucleotidyltransferase</keyword>
<dbReference type="PANTHER" id="PTHR42828">
    <property type="entry name" value="DHBP SYNTHASE RIBB-LIKE ALPHA/BETA DOMAIN-CONTAINING PROTEIN"/>
    <property type="match status" value="1"/>
</dbReference>
<evidence type="ECO:0000313" key="2">
    <source>
        <dbReference type="EMBL" id="OIQ96260.1"/>
    </source>
</evidence>
<proteinExistence type="predicted"/>
<keyword evidence="2" id="KW-0808">Transferase</keyword>